<dbReference type="EMBL" id="AMQN01005993">
    <property type="status" value="NOT_ANNOTATED_CDS"/>
    <property type="molecule type" value="Genomic_DNA"/>
</dbReference>
<evidence type="ECO:0000256" key="1">
    <source>
        <dbReference type="ARBA" id="ARBA00004651"/>
    </source>
</evidence>
<comment type="subcellular location">
    <subcellularLocation>
        <location evidence="1">Cell membrane</location>
        <topology evidence="1">Multi-pass membrane protein</topology>
    </subcellularLocation>
</comment>
<evidence type="ECO:0000256" key="5">
    <source>
        <dbReference type="ARBA" id="ARBA00023040"/>
    </source>
</evidence>
<feature type="transmembrane region" description="Helical" evidence="9">
    <location>
        <begin position="6"/>
        <end position="24"/>
    </location>
</feature>
<evidence type="ECO:0000256" key="4">
    <source>
        <dbReference type="ARBA" id="ARBA00022989"/>
    </source>
</evidence>
<accession>R7UWE7</accession>
<dbReference type="OrthoDB" id="6159456at2759"/>
<evidence type="ECO:0000256" key="6">
    <source>
        <dbReference type="ARBA" id="ARBA00023136"/>
    </source>
</evidence>
<keyword evidence="2" id="KW-1003">Cell membrane</keyword>
<protein>
    <recommendedName>
        <fullName evidence="10">G-protein coupled receptors family 1 profile domain-containing protein</fullName>
    </recommendedName>
</protein>
<dbReference type="STRING" id="283909.R7UWE7"/>
<dbReference type="InterPro" id="IPR000276">
    <property type="entry name" value="GPCR_Rhodpsn"/>
</dbReference>
<evidence type="ECO:0000256" key="3">
    <source>
        <dbReference type="ARBA" id="ARBA00022692"/>
    </source>
</evidence>
<keyword evidence="6 9" id="KW-0472">Membrane</keyword>
<dbReference type="Gene3D" id="1.20.1070.10">
    <property type="entry name" value="Rhodopsin 7-helix transmembrane proteins"/>
    <property type="match status" value="1"/>
</dbReference>
<feature type="non-terminal residue" evidence="11">
    <location>
        <position position="1"/>
    </location>
</feature>
<dbReference type="EnsemblMetazoa" id="CapteT54000">
    <property type="protein sequence ID" value="CapteP54000"/>
    <property type="gene ID" value="CapteG54000"/>
</dbReference>
<dbReference type="Proteomes" id="UP000014760">
    <property type="component" value="Unassembled WGS sequence"/>
</dbReference>
<reference evidence="12" key="3">
    <citation type="submission" date="2015-06" db="UniProtKB">
        <authorList>
            <consortium name="EnsemblMetazoa"/>
        </authorList>
    </citation>
    <scope>IDENTIFICATION</scope>
</reference>
<feature type="transmembrane region" description="Helical" evidence="9">
    <location>
        <begin position="218"/>
        <end position="241"/>
    </location>
</feature>
<keyword evidence="13" id="KW-1185">Reference proteome</keyword>
<organism evidence="11">
    <name type="scientific">Capitella teleta</name>
    <name type="common">Polychaete worm</name>
    <dbReference type="NCBI Taxonomy" id="283909"/>
    <lineage>
        <taxon>Eukaryota</taxon>
        <taxon>Metazoa</taxon>
        <taxon>Spiralia</taxon>
        <taxon>Lophotrochozoa</taxon>
        <taxon>Annelida</taxon>
        <taxon>Polychaeta</taxon>
        <taxon>Sedentaria</taxon>
        <taxon>Scolecida</taxon>
        <taxon>Capitellidae</taxon>
        <taxon>Capitella</taxon>
    </lineage>
</organism>
<reference evidence="13" key="1">
    <citation type="submission" date="2012-12" db="EMBL/GenBank/DDBJ databases">
        <authorList>
            <person name="Hellsten U."/>
            <person name="Grimwood J."/>
            <person name="Chapman J.A."/>
            <person name="Shapiro H."/>
            <person name="Aerts A."/>
            <person name="Otillar R.P."/>
            <person name="Terry A.Y."/>
            <person name="Boore J.L."/>
            <person name="Simakov O."/>
            <person name="Marletaz F."/>
            <person name="Cho S.-J."/>
            <person name="Edsinger-Gonzales E."/>
            <person name="Havlak P."/>
            <person name="Kuo D.-H."/>
            <person name="Larsson T."/>
            <person name="Lv J."/>
            <person name="Arendt D."/>
            <person name="Savage R."/>
            <person name="Osoegawa K."/>
            <person name="de Jong P."/>
            <person name="Lindberg D.R."/>
            <person name="Seaver E.C."/>
            <person name="Weisblat D.A."/>
            <person name="Putnam N.H."/>
            <person name="Grigoriev I.V."/>
            <person name="Rokhsar D.S."/>
        </authorList>
    </citation>
    <scope>NUCLEOTIDE SEQUENCE</scope>
    <source>
        <strain evidence="13">I ESC-2004</strain>
    </source>
</reference>
<evidence type="ECO:0000256" key="8">
    <source>
        <dbReference type="ARBA" id="ARBA00023224"/>
    </source>
</evidence>
<dbReference type="SUPFAM" id="SSF81321">
    <property type="entry name" value="Family A G protein-coupled receptor-like"/>
    <property type="match status" value="1"/>
</dbReference>
<feature type="transmembrane region" description="Helical" evidence="9">
    <location>
        <begin position="261"/>
        <end position="277"/>
    </location>
</feature>
<evidence type="ECO:0000313" key="12">
    <source>
        <dbReference type="EnsemblMetazoa" id="CapteP54000"/>
    </source>
</evidence>
<dbReference type="OMA" id="WHPRREH"/>
<feature type="non-terminal residue" evidence="11">
    <location>
        <position position="289"/>
    </location>
</feature>
<feature type="domain" description="G-protein coupled receptors family 1 profile" evidence="10">
    <location>
        <begin position="16"/>
        <end position="274"/>
    </location>
</feature>
<feature type="transmembrane region" description="Helical" evidence="9">
    <location>
        <begin position="161"/>
        <end position="185"/>
    </location>
</feature>
<sequence>VLSTLLFLIMSMALIGNALVIVAIRSNHRLREQTSNIFIINLCVADLCSAIVVMGTVFYAILSDTHEINTIWCNIVCAANYCFIIVSMMTLAGISVERLIAIKTAMRYDVLVTRARVKLACAYVWLQGVIFAASPVGLGWIHYDYWEVVCAIDWQKESAVYYVYVAFCVNFALPGLIMLFCYVAIIKEARRLKRVIPSELIPTSTQLRENQHQALKSITSLVVVVGLFFLCMTPFCLTKLLKVTVKDVHYIHDHTNLMASYFGYLSSMINPFVYGIFRREFRSAFRETI</sequence>
<proteinExistence type="predicted"/>
<evidence type="ECO:0000259" key="10">
    <source>
        <dbReference type="PROSITE" id="PS50262"/>
    </source>
</evidence>
<dbReference type="Pfam" id="PF00001">
    <property type="entry name" value="7tm_1"/>
    <property type="match status" value="1"/>
</dbReference>
<evidence type="ECO:0000256" key="7">
    <source>
        <dbReference type="ARBA" id="ARBA00023170"/>
    </source>
</evidence>
<dbReference type="InterPro" id="IPR017452">
    <property type="entry name" value="GPCR_Rhodpsn_7TM"/>
</dbReference>
<feature type="transmembrane region" description="Helical" evidence="9">
    <location>
        <begin position="117"/>
        <end position="141"/>
    </location>
</feature>
<keyword evidence="3 9" id="KW-0812">Transmembrane</keyword>
<evidence type="ECO:0000256" key="9">
    <source>
        <dbReference type="SAM" id="Phobius"/>
    </source>
</evidence>
<keyword evidence="4 9" id="KW-1133">Transmembrane helix</keyword>
<reference evidence="11 13" key="2">
    <citation type="journal article" date="2013" name="Nature">
        <title>Insights into bilaterian evolution from three spiralian genomes.</title>
        <authorList>
            <person name="Simakov O."/>
            <person name="Marletaz F."/>
            <person name="Cho S.J."/>
            <person name="Edsinger-Gonzales E."/>
            <person name="Havlak P."/>
            <person name="Hellsten U."/>
            <person name="Kuo D.H."/>
            <person name="Larsson T."/>
            <person name="Lv J."/>
            <person name="Arendt D."/>
            <person name="Savage R."/>
            <person name="Osoegawa K."/>
            <person name="de Jong P."/>
            <person name="Grimwood J."/>
            <person name="Chapman J.A."/>
            <person name="Shapiro H."/>
            <person name="Aerts A."/>
            <person name="Otillar R.P."/>
            <person name="Terry A.Y."/>
            <person name="Boore J.L."/>
            <person name="Grigoriev I.V."/>
            <person name="Lindberg D.R."/>
            <person name="Seaver E.C."/>
            <person name="Weisblat D.A."/>
            <person name="Putnam N.H."/>
            <person name="Rokhsar D.S."/>
        </authorList>
    </citation>
    <scope>NUCLEOTIDE SEQUENCE</scope>
    <source>
        <strain evidence="11 13">I ESC-2004</strain>
    </source>
</reference>
<dbReference type="PROSITE" id="PS50262">
    <property type="entry name" value="G_PROTEIN_RECEP_F1_2"/>
    <property type="match status" value="1"/>
</dbReference>
<evidence type="ECO:0000313" key="11">
    <source>
        <dbReference type="EMBL" id="ELU10639.1"/>
    </source>
</evidence>
<dbReference type="CDD" id="cd00637">
    <property type="entry name" value="7tm_classA_rhodopsin-like"/>
    <property type="match status" value="1"/>
</dbReference>
<evidence type="ECO:0000256" key="2">
    <source>
        <dbReference type="ARBA" id="ARBA00022475"/>
    </source>
</evidence>
<feature type="transmembrane region" description="Helical" evidence="9">
    <location>
        <begin position="68"/>
        <end position="96"/>
    </location>
</feature>
<feature type="transmembrane region" description="Helical" evidence="9">
    <location>
        <begin position="36"/>
        <end position="62"/>
    </location>
</feature>
<dbReference type="SMART" id="SM01381">
    <property type="entry name" value="7TM_GPCR_Srsx"/>
    <property type="match status" value="1"/>
</dbReference>
<dbReference type="HOGENOM" id="CLU_009579_3_3_1"/>
<dbReference type="GO" id="GO:0005886">
    <property type="term" value="C:plasma membrane"/>
    <property type="evidence" value="ECO:0007669"/>
    <property type="project" value="UniProtKB-SubCell"/>
</dbReference>
<dbReference type="EMBL" id="KB297336">
    <property type="protein sequence ID" value="ELU10639.1"/>
    <property type="molecule type" value="Genomic_DNA"/>
</dbReference>
<keyword evidence="7" id="KW-0675">Receptor</keyword>
<evidence type="ECO:0000313" key="13">
    <source>
        <dbReference type="Proteomes" id="UP000014760"/>
    </source>
</evidence>
<gene>
    <name evidence="11" type="ORF">CAPTEDRAFT_54000</name>
</gene>
<keyword evidence="8" id="KW-0807">Transducer</keyword>
<dbReference type="PANTHER" id="PTHR22752">
    <property type="entry name" value="G PROTEIN-COUPLED RECEPTOR"/>
    <property type="match status" value="1"/>
</dbReference>
<keyword evidence="5" id="KW-0297">G-protein coupled receptor</keyword>
<dbReference type="GO" id="GO:0004930">
    <property type="term" value="F:G protein-coupled receptor activity"/>
    <property type="evidence" value="ECO:0007669"/>
    <property type="project" value="UniProtKB-KW"/>
</dbReference>
<dbReference type="PRINTS" id="PR00237">
    <property type="entry name" value="GPCRRHODOPSN"/>
</dbReference>
<dbReference type="AlphaFoldDB" id="R7UWE7"/>
<name>R7UWE7_CAPTE</name>